<dbReference type="Proteomes" id="UP000295636">
    <property type="component" value="Unassembled WGS sequence"/>
</dbReference>
<evidence type="ECO:0000259" key="3">
    <source>
        <dbReference type="Pfam" id="PF04909"/>
    </source>
</evidence>
<evidence type="ECO:0000313" key="5">
    <source>
        <dbReference type="Proteomes" id="UP000295636"/>
    </source>
</evidence>
<dbReference type="GO" id="GO:0019748">
    <property type="term" value="P:secondary metabolic process"/>
    <property type="evidence" value="ECO:0007669"/>
    <property type="project" value="TreeGrafter"/>
</dbReference>
<dbReference type="EMBL" id="SMRT01000011">
    <property type="protein sequence ID" value="TDF95208.1"/>
    <property type="molecule type" value="Genomic_DNA"/>
</dbReference>
<dbReference type="Pfam" id="PF04909">
    <property type="entry name" value="Amidohydro_2"/>
    <property type="match status" value="1"/>
</dbReference>
<dbReference type="GO" id="GO:0016831">
    <property type="term" value="F:carboxy-lyase activity"/>
    <property type="evidence" value="ECO:0007669"/>
    <property type="project" value="InterPro"/>
</dbReference>
<dbReference type="Gene3D" id="3.20.20.140">
    <property type="entry name" value="Metal-dependent hydrolases"/>
    <property type="match status" value="1"/>
</dbReference>
<dbReference type="RefSeq" id="WP_133232140.1">
    <property type="nucleotide sequence ID" value="NZ_SMRT01000011.1"/>
</dbReference>
<name>A0A4R5KK45_9BACL</name>
<feature type="domain" description="Amidohydrolase-related" evidence="3">
    <location>
        <begin position="19"/>
        <end position="360"/>
    </location>
</feature>
<organism evidence="4 5">
    <name type="scientific">Paenibacillus piri</name>
    <dbReference type="NCBI Taxonomy" id="2547395"/>
    <lineage>
        <taxon>Bacteria</taxon>
        <taxon>Bacillati</taxon>
        <taxon>Bacillota</taxon>
        <taxon>Bacilli</taxon>
        <taxon>Bacillales</taxon>
        <taxon>Paenibacillaceae</taxon>
        <taxon>Paenibacillus</taxon>
    </lineage>
</organism>
<proteinExistence type="predicted"/>
<gene>
    <name evidence="4" type="ORF">E1757_22065</name>
</gene>
<dbReference type="GO" id="GO:0005737">
    <property type="term" value="C:cytoplasm"/>
    <property type="evidence" value="ECO:0007669"/>
    <property type="project" value="TreeGrafter"/>
</dbReference>
<accession>A0A4R5KK45</accession>
<evidence type="ECO:0000256" key="1">
    <source>
        <dbReference type="ARBA" id="ARBA00023239"/>
    </source>
</evidence>
<evidence type="ECO:0000313" key="4">
    <source>
        <dbReference type="EMBL" id="TDF95208.1"/>
    </source>
</evidence>
<keyword evidence="1" id="KW-0456">Lyase</keyword>
<dbReference type="InterPro" id="IPR032465">
    <property type="entry name" value="ACMSD"/>
</dbReference>
<protein>
    <submittedName>
        <fullName evidence="4">Amidohydrolase</fullName>
    </submittedName>
</protein>
<feature type="region of interest" description="Disordered" evidence="2">
    <location>
        <begin position="57"/>
        <end position="76"/>
    </location>
</feature>
<dbReference type="GO" id="GO:0016787">
    <property type="term" value="F:hydrolase activity"/>
    <property type="evidence" value="ECO:0007669"/>
    <property type="project" value="UniProtKB-KW"/>
</dbReference>
<keyword evidence="5" id="KW-1185">Reference proteome</keyword>
<dbReference type="PANTHER" id="PTHR21240">
    <property type="entry name" value="2-AMINO-3-CARBOXYLMUCONATE-6-SEMIALDEHYDE DECARBOXYLASE"/>
    <property type="match status" value="1"/>
</dbReference>
<sequence>MQILNEKANQNSGRKQRIIDCDVHVAPKNAEEIRKYLDPRWRTQFSLRGRDLYHHPMNVNRTDSVPPGGGGPGSNPEFLREQLVHEYGIDYAILLPRPFSNPMPNANYATAICSAYNEWQADTWLRDYNYDEVFRGSILVSTQDPEGSVRQIERWAGHSQFVQVLSDSGSRAPYGQKIYYPIFEACEHYGLPFAIHAGADGIGINTQPTIGYPTHYIEWGTLHSISYQSHLVSLLIEGVFERFPKLKVVLVEGGVAWLPTLLWRLDQLYERFAEEVPWLHRKPSEYMRDHVRLTSQPIERPDKDRDLVKKLEFMDAEHILMFASDYPHWDFDSPKHAFPKLPDRMRQRIFFENAKELYKLK</sequence>
<comment type="caution">
    <text evidence="4">The sequence shown here is derived from an EMBL/GenBank/DDBJ whole genome shotgun (WGS) entry which is preliminary data.</text>
</comment>
<dbReference type="SUPFAM" id="SSF51556">
    <property type="entry name" value="Metallo-dependent hydrolases"/>
    <property type="match status" value="1"/>
</dbReference>
<dbReference type="InterPro" id="IPR032466">
    <property type="entry name" value="Metal_Hydrolase"/>
</dbReference>
<dbReference type="OrthoDB" id="2533941at2"/>
<reference evidence="4 5" key="1">
    <citation type="submission" date="2019-03" db="EMBL/GenBank/DDBJ databases">
        <title>This is whole genome sequence of Paenibacillus sp MS74 strain.</title>
        <authorList>
            <person name="Trinh H.N."/>
        </authorList>
    </citation>
    <scope>NUCLEOTIDE SEQUENCE [LARGE SCALE GENOMIC DNA]</scope>
    <source>
        <strain evidence="4 5">MS74</strain>
    </source>
</reference>
<keyword evidence="4" id="KW-0378">Hydrolase</keyword>
<evidence type="ECO:0000256" key="2">
    <source>
        <dbReference type="SAM" id="MobiDB-lite"/>
    </source>
</evidence>
<dbReference type="InterPro" id="IPR006680">
    <property type="entry name" value="Amidohydro-rel"/>
</dbReference>
<dbReference type="PANTHER" id="PTHR21240:SF28">
    <property type="entry name" value="ISO-OROTATE DECARBOXYLASE (EUROFUNG)"/>
    <property type="match status" value="1"/>
</dbReference>
<dbReference type="AlphaFoldDB" id="A0A4R5KK45"/>